<sequence length="171" mass="16934">MSAPHPLEISAAPLLGTGLEQAGSAASAGALDLGDLGQTGEQFLQAGDAGQTWRQREAEAAAASDPGLAPANQGLLASDYPLWPLPAAASGSGAANDFITPANAPVPADMDPGLFPMGQPADHYASDGDLDRGFAALLPLPQSQHAVVCQPQASSAAALLAETASNGANSP</sequence>
<evidence type="ECO:0000313" key="2">
    <source>
        <dbReference type="EMBL" id="KAK9861998.1"/>
    </source>
</evidence>
<proteinExistence type="predicted"/>
<evidence type="ECO:0000313" key="3">
    <source>
        <dbReference type="Proteomes" id="UP001485043"/>
    </source>
</evidence>
<dbReference type="AlphaFoldDB" id="A0AAW1SY72"/>
<evidence type="ECO:0000256" key="1">
    <source>
        <dbReference type="SAM" id="MobiDB-lite"/>
    </source>
</evidence>
<keyword evidence="3" id="KW-1185">Reference proteome</keyword>
<accession>A0AAW1SY72</accession>
<reference evidence="2 3" key="1">
    <citation type="journal article" date="2024" name="Nat. Commun.">
        <title>Phylogenomics reveals the evolutionary origins of lichenization in chlorophyte algae.</title>
        <authorList>
            <person name="Puginier C."/>
            <person name="Libourel C."/>
            <person name="Otte J."/>
            <person name="Skaloud P."/>
            <person name="Haon M."/>
            <person name="Grisel S."/>
            <person name="Petersen M."/>
            <person name="Berrin J.G."/>
            <person name="Delaux P.M."/>
            <person name="Dal Grande F."/>
            <person name="Keller J."/>
        </authorList>
    </citation>
    <scope>NUCLEOTIDE SEQUENCE [LARGE SCALE GENOMIC DNA]</scope>
    <source>
        <strain evidence="2 3">SAG 2523</strain>
    </source>
</reference>
<dbReference type="EMBL" id="JALJOV010000670">
    <property type="protein sequence ID" value="KAK9861998.1"/>
    <property type="molecule type" value="Genomic_DNA"/>
</dbReference>
<organism evidence="2 3">
    <name type="scientific">Apatococcus fuscideae</name>
    <dbReference type="NCBI Taxonomy" id="2026836"/>
    <lineage>
        <taxon>Eukaryota</taxon>
        <taxon>Viridiplantae</taxon>
        <taxon>Chlorophyta</taxon>
        <taxon>core chlorophytes</taxon>
        <taxon>Trebouxiophyceae</taxon>
        <taxon>Chlorellales</taxon>
        <taxon>Chlorellaceae</taxon>
        <taxon>Apatococcus</taxon>
    </lineage>
</organism>
<dbReference type="Proteomes" id="UP001485043">
    <property type="component" value="Unassembled WGS sequence"/>
</dbReference>
<comment type="caution">
    <text evidence="2">The sequence shown here is derived from an EMBL/GenBank/DDBJ whole genome shotgun (WGS) entry which is preliminary data.</text>
</comment>
<feature type="region of interest" description="Disordered" evidence="1">
    <location>
        <begin position="49"/>
        <end position="75"/>
    </location>
</feature>
<name>A0AAW1SY72_9CHLO</name>
<protein>
    <submittedName>
        <fullName evidence="2">Uncharacterized protein</fullName>
    </submittedName>
</protein>
<gene>
    <name evidence="2" type="ORF">WJX84_007135</name>
</gene>